<feature type="compositionally biased region" description="Polar residues" evidence="1">
    <location>
        <begin position="40"/>
        <end position="55"/>
    </location>
</feature>
<accession>A0A1V6RCP7</accession>
<reference evidence="3" key="1">
    <citation type="journal article" date="2017" name="Nat. Microbiol.">
        <title>Global analysis of biosynthetic gene clusters reveals vast potential of secondary metabolite production in Penicillium species.</title>
        <authorList>
            <person name="Nielsen J.C."/>
            <person name="Grijseels S."/>
            <person name="Prigent S."/>
            <person name="Ji B."/>
            <person name="Dainat J."/>
            <person name="Nielsen K.F."/>
            <person name="Frisvad J.C."/>
            <person name="Workman M."/>
            <person name="Nielsen J."/>
        </authorList>
    </citation>
    <scope>NUCLEOTIDE SEQUENCE [LARGE SCALE GENOMIC DNA]</scope>
    <source>
        <strain evidence="3">IBT 29486</strain>
    </source>
</reference>
<evidence type="ECO:0000313" key="2">
    <source>
        <dbReference type="EMBL" id="OQD99315.1"/>
    </source>
</evidence>
<keyword evidence="3" id="KW-1185">Reference proteome</keyword>
<dbReference type="Proteomes" id="UP000191518">
    <property type="component" value="Unassembled WGS sequence"/>
</dbReference>
<evidence type="ECO:0000256" key="1">
    <source>
        <dbReference type="SAM" id="MobiDB-lite"/>
    </source>
</evidence>
<feature type="compositionally biased region" description="Basic and acidic residues" evidence="1">
    <location>
        <begin position="1"/>
        <end position="13"/>
    </location>
</feature>
<protein>
    <submittedName>
        <fullName evidence="2">Uncharacterized protein</fullName>
    </submittedName>
</protein>
<comment type="caution">
    <text evidence="2">The sequence shown here is derived from an EMBL/GenBank/DDBJ whole genome shotgun (WGS) entry which is preliminary data.</text>
</comment>
<name>A0A1V6RCP7_9EURO</name>
<proteinExistence type="predicted"/>
<gene>
    <name evidence="2" type="ORF">PENVUL_c065G01674</name>
</gene>
<dbReference type="EMBL" id="MDYP01000065">
    <property type="protein sequence ID" value="OQD99315.1"/>
    <property type="molecule type" value="Genomic_DNA"/>
</dbReference>
<feature type="region of interest" description="Disordered" evidence="1">
    <location>
        <begin position="1"/>
        <end position="107"/>
    </location>
</feature>
<sequence>MSDFLRRASDAFHHRQRQDSTASMDTPKSPGAPGAANPPEQESLNQMTNSAQPESHVNEAFAGTANDNVAQPKQHRHWGWGHDKGSKLATSQQPSQGQEDMDWVIGT</sequence>
<dbReference type="AlphaFoldDB" id="A0A1V6RCP7"/>
<evidence type="ECO:0000313" key="3">
    <source>
        <dbReference type="Proteomes" id="UP000191518"/>
    </source>
</evidence>
<organism evidence="2 3">
    <name type="scientific">Penicillium vulpinum</name>
    <dbReference type="NCBI Taxonomy" id="29845"/>
    <lineage>
        <taxon>Eukaryota</taxon>
        <taxon>Fungi</taxon>
        <taxon>Dikarya</taxon>
        <taxon>Ascomycota</taxon>
        <taxon>Pezizomycotina</taxon>
        <taxon>Eurotiomycetes</taxon>
        <taxon>Eurotiomycetidae</taxon>
        <taxon>Eurotiales</taxon>
        <taxon>Aspergillaceae</taxon>
        <taxon>Penicillium</taxon>
    </lineage>
</organism>
<feature type="compositionally biased region" description="Polar residues" evidence="1">
    <location>
        <begin position="88"/>
        <end position="98"/>
    </location>
</feature>